<evidence type="ECO:0000256" key="8">
    <source>
        <dbReference type="ARBA" id="ARBA00049934"/>
    </source>
</evidence>
<evidence type="ECO:0000256" key="6">
    <source>
        <dbReference type="ARBA" id="ARBA00023004"/>
    </source>
</evidence>
<keyword evidence="11" id="KW-1185">Reference proteome</keyword>
<dbReference type="GO" id="GO:0051539">
    <property type="term" value="F:4 iron, 4 sulfur cluster binding"/>
    <property type="evidence" value="ECO:0007669"/>
    <property type="project" value="UniProtKB-KW"/>
</dbReference>
<keyword evidence="6" id="KW-0408">Iron</keyword>
<evidence type="ECO:0000313" key="10">
    <source>
        <dbReference type="EMBL" id="QTA81563.1"/>
    </source>
</evidence>
<evidence type="ECO:0000256" key="5">
    <source>
        <dbReference type="ARBA" id="ARBA00023002"/>
    </source>
</evidence>
<evidence type="ECO:0000256" key="3">
    <source>
        <dbReference type="ARBA" id="ARBA00022485"/>
    </source>
</evidence>
<dbReference type="InterPro" id="IPR051919">
    <property type="entry name" value="W-dependent_AOR"/>
</dbReference>
<dbReference type="InterPro" id="IPR036503">
    <property type="entry name" value="Ald_Fedxn_OxRdtase_N_sf"/>
</dbReference>
<dbReference type="SUPFAM" id="SSF56228">
    <property type="entry name" value="Aldehyde ferredoxin oxidoreductase, N-terminal domain"/>
    <property type="match status" value="1"/>
</dbReference>
<comment type="similarity">
    <text evidence="2">Belongs to the AOR/FOR family.</text>
</comment>
<dbReference type="Gene3D" id="1.10.569.10">
    <property type="entry name" value="Aldehyde Ferredoxin Oxidoreductase Protein, subunit A, domain 2"/>
    <property type="match status" value="1"/>
</dbReference>
<organism evidence="10 11">
    <name type="scientific">Desulfonema limicola</name>
    <dbReference type="NCBI Taxonomy" id="45656"/>
    <lineage>
        <taxon>Bacteria</taxon>
        <taxon>Pseudomonadati</taxon>
        <taxon>Thermodesulfobacteriota</taxon>
        <taxon>Desulfobacteria</taxon>
        <taxon>Desulfobacterales</taxon>
        <taxon>Desulfococcaceae</taxon>
        <taxon>Desulfonema</taxon>
    </lineage>
</organism>
<evidence type="ECO:0000256" key="4">
    <source>
        <dbReference type="ARBA" id="ARBA00022723"/>
    </source>
</evidence>
<evidence type="ECO:0000313" key="11">
    <source>
        <dbReference type="Proteomes" id="UP000663720"/>
    </source>
</evidence>
<keyword evidence="3" id="KW-0004">4Fe-4S</keyword>
<gene>
    <name evidence="10" type="primary">aor2</name>
    <name evidence="10" type="ORF">dnl_39010</name>
</gene>
<dbReference type="GO" id="GO:0016625">
    <property type="term" value="F:oxidoreductase activity, acting on the aldehyde or oxo group of donors, iron-sulfur protein as acceptor"/>
    <property type="evidence" value="ECO:0007669"/>
    <property type="project" value="InterPro"/>
</dbReference>
<dbReference type="InterPro" id="IPR013984">
    <property type="entry name" value="Ald_Fedxn_OxRdtase_dom2"/>
</dbReference>
<dbReference type="Proteomes" id="UP000663720">
    <property type="component" value="Chromosome"/>
</dbReference>
<keyword evidence="4" id="KW-0479">Metal-binding</keyword>
<dbReference type="Pfam" id="PF01314">
    <property type="entry name" value="AFOR_C"/>
    <property type="match status" value="1"/>
</dbReference>
<dbReference type="SUPFAM" id="SSF48310">
    <property type="entry name" value="Aldehyde ferredoxin oxidoreductase, C-terminal domains"/>
    <property type="match status" value="1"/>
</dbReference>
<dbReference type="KEGG" id="dli:dnl_39010"/>
<dbReference type="GO" id="GO:0046872">
    <property type="term" value="F:metal ion binding"/>
    <property type="evidence" value="ECO:0007669"/>
    <property type="project" value="UniProtKB-KW"/>
</dbReference>
<sequence length="631" mass="70138">MPVNQYGWCGKILRVDLSTSEISELDTMKYADRFLGGRGIATCIYWESVMPETGALDPGNHLIFMTGPLGATGAQGASRFIAVGKSPMRMPEGFCYGNMGGFFGPYLKRAGYDGLIITGKSEKKVYLYIQDNKTSILSADNLWGKGVYQVRDAIKEIHGKNVRFITTGPAGENLCRSANIMTDNEGSATGGFGAVFGSKNLKAIAVTGSGSPLAADPERLKELNQETIYLNKKEPVYLPFNPEQVKRTGKSSCYQCGLDCMYRNAMKTASGKDMVRKCQSMFVYFPWTARTGESAETALNATGICNDLSLCTMEMYNIVHWISAGFQSGYLNHEQTGLDISKLGKIEFFETLANMIAHRQGFGDILANGLLRAGEILGDQAKELFSPEVSGVGDGATYSAREYMMNGLLYAFEPRQPIAMLHEISRLTGLWVMNQADPKSSPVTNDVFRGAAAKFWGHEKAWDLMTHEGKAHAAVKIMNRTYFKDSLLLCDSCWPLMVSWNTPDYTGYPDLESRTFSAVTGIEMDEAGLHKYGERIFNLERAILLREGRKPKTDDIIAEFNYTQPVQTVFMNPEVIIPGPGNQVLSRRGCTIEPKIFEQMRKEFYELRGWDTDTGIQKKETLERLDLCDLL</sequence>
<dbReference type="PANTHER" id="PTHR30038:SF0">
    <property type="entry name" value="TUNGSTEN-CONTAINING ALDEHYDE FERREDOXIN OXIDOREDUCTASE"/>
    <property type="match status" value="1"/>
</dbReference>
<protein>
    <submittedName>
        <fullName evidence="10">Tungsten-containing aldehyde:ferredoxin oxidoreductase</fullName>
    </submittedName>
</protein>
<dbReference type="InterPro" id="IPR036021">
    <property type="entry name" value="Tungsten_al_ferr_oxy-like_C"/>
</dbReference>
<feature type="domain" description="Aldehyde ferredoxin oxidoreductase N-terminal" evidence="9">
    <location>
        <begin position="8"/>
        <end position="210"/>
    </location>
</feature>
<name>A0A975BA09_9BACT</name>
<dbReference type="Gene3D" id="3.60.9.10">
    <property type="entry name" value="Aldehyde ferredoxin oxidoreductase, N-terminal domain"/>
    <property type="match status" value="1"/>
</dbReference>
<dbReference type="RefSeq" id="WP_207687585.1">
    <property type="nucleotide sequence ID" value="NZ_CP061799.1"/>
</dbReference>
<dbReference type="AlphaFoldDB" id="A0A975BA09"/>
<proteinExistence type="inferred from homology"/>
<dbReference type="SMART" id="SM00790">
    <property type="entry name" value="AFOR_N"/>
    <property type="match status" value="1"/>
</dbReference>
<dbReference type="Pfam" id="PF02730">
    <property type="entry name" value="AFOR_N"/>
    <property type="match status" value="1"/>
</dbReference>
<keyword evidence="5" id="KW-0560">Oxidoreductase</keyword>
<accession>A0A975BA09</accession>
<dbReference type="GO" id="GO:0009055">
    <property type="term" value="F:electron transfer activity"/>
    <property type="evidence" value="ECO:0007669"/>
    <property type="project" value="InterPro"/>
</dbReference>
<reference evidence="10" key="1">
    <citation type="journal article" date="2021" name="Microb. Physiol.">
        <title>Proteogenomic Insights into the Physiology of Marine, Sulfate-Reducing, Filamentous Desulfonema limicola and Desulfonema magnum.</title>
        <authorList>
            <person name="Schnaars V."/>
            <person name="Wohlbrand L."/>
            <person name="Scheve S."/>
            <person name="Hinrichs C."/>
            <person name="Reinhardt R."/>
            <person name="Rabus R."/>
        </authorList>
    </citation>
    <scope>NUCLEOTIDE SEQUENCE</scope>
    <source>
        <strain evidence="10">5ac10</strain>
    </source>
</reference>
<dbReference type="PANTHER" id="PTHR30038">
    <property type="entry name" value="ALDEHYDE FERREDOXIN OXIDOREDUCTASE"/>
    <property type="match status" value="1"/>
</dbReference>
<comment type="cofactor">
    <cofactor evidence="8">
        <name>tungstopterin</name>
        <dbReference type="ChEBI" id="CHEBI:30402"/>
    </cofactor>
</comment>
<evidence type="ECO:0000256" key="1">
    <source>
        <dbReference type="ARBA" id="ARBA00001966"/>
    </source>
</evidence>
<evidence type="ECO:0000256" key="2">
    <source>
        <dbReference type="ARBA" id="ARBA00011032"/>
    </source>
</evidence>
<comment type="cofactor">
    <cofactor evidence="1">
        <name>[4Fe-4S] cluster</name>
        <dbReference type="ChEBI" id="CHEBI:49883"/>
    </cofactor>
</comment>
<keyword evidence="7" id="KW-0411">Iron-sulfur</keyword>
<dbReference type="EMBL" id="CP061799">
    <property type="protein sequence ID" value="QTA81563.1"/>
    <property type="molecule type" value="Genomic_DNA"/>
</dbReference>
<dbReference type="Gene3D" id="1.10.599.10">
    <property type="entry name" value="Aldehyde Ferredoxin Oxidoreductase Protein, subunit A, domain 3"/>
    <property type="match status" value="1"/>
</dbReference>
<dbReference type="InterPro" id="IPR001203">
    <property type="entry name" value="OxRdtase_Ald_Fedxn_C"/>
</dbReference>
<evidence type="ECO:0000256" key="7">
    <source>
        <dbReference type="ARBA" id="ARBA00023014"/>
    </source>
</evidence>
<dbReference type="InterPro" id="IPR013983">
    <property type="entry name" value="Ald_Fedxn_OxRdtase_N"/>
</dbReference>
<evidence type="ECO:0000259" key="9">
    <source>
        <dbReference type="SMART" id="SM00790"/>
    </source>
</evidence>
<dbReference type="InterPro" id="IPR013985">
    <property type="entry name" value="Ald_Fedxn_OxRdtase_dom3"/>
</dbReference>